<reference evidence="2 3" key="1">
    <citation type="submission" date="2017-11" db="EMBL/GenBank/DDBJ databases">
        <title>De-novo sequencing of pomegranate (Punica granatum L.) genome.</title>
        <authorList>
            <person name="Akparov Z."/>
            <person name="Amiraslanov A."/>
            <person name="Hajiyeva S."/>
            <person name="Abbasov M."/>
            <person name="Kaur K."/>
            <person name="Hamwieh A."/>
            <person name="Solovyev V."/>
            <person name="Salamov A."/>
            <person name="Braich B."/>
            <person name="Kosarev P."/>
            <person name="Mahmoud A."/>
            <person name="Hajiyev E."/>
            <person name="Babayeva S."/>
            <person name="Izzatullayeva V."/>
            <person name="Mammadov A."/>
            <person name="Mammadov A."/>
            <person name="Sharifova S."/>
            <person name="Ojaghi J."/>
            <person name="Eynullazada K."/>
            <person name="Bayramov B."/>
            <person name="Abdulazimova A."/>
            <person name="Shahmuradov I."/>
        </authorList>
    </citation>
    <scope>NUCLEOTIDE SEQUENCE [LARGE SCALE GENOMIC DNA]</scope>
    <source>
        <strain evidence="3">cv. AG2017</strain>
        <tissue evidence="2">Leaf</tissue>
    </source>
</reference>
<gene>
    <name evidence="2" type="ORF">CRG98_038638</name>
</gene>
<dbReference type="AlphaFoldDB" id="A0A2I0IBS3"/>
<feature type="compositionally biased region" description="Basic and acidic residues" evidence="1">
    <location>
        <begin position="107"/>
        <end position="117"/>
    </location>
</feature>
<name>A0A2I0IBS3_PUNGR</name>
<organism evidence="2 3">
    <name type="scientific">Punica granatum</name>
    <name type="common">Pomegranate</name>
    <dbReference type="NCBI Taxonomy" id="22663"/>
    <lineage>
        <taxon>Eukaryota</taxon>
        <taxon>Viridiplantae</taxon>
        <taxon>Streptophyta</taxon>
        <taxon>Embryophyta</taxon>
        <taxon>Tracheophyta</taxon>
        <taxon>Spermatophyta</taxon>
        <taxon>Magnoliopsida</taxon>
        <taxon>eudicotyledons</taxon>
        <taxon>Gunneridae</taxon>
        <taxon>Pentapetalae</taxon>
        <taxon>rosids</taxon>
        <taxon>malvids</taxon>
        <taxon>Myrtales</taxon>
        <taxon>Lythraceae</taxon>
        <taxon>Punica</taxon>
    </lineage>
</organism>
<evidence type="ECO:0000313" key="3">
    <source>
        <dbReference type="Proteomes" id="UP000233551"/>
    </source>
</evidence>
<dbReference type="Proteomes" id="UP000233551">
    <property type="component" value="Unassembled WGS sequence"/>
</dbReference>
<evidence type="ECO:0000256" key="1">
    <source>
        <dbReference type="SAM" id="MobiDB-lite"/>
    </source>
</evidence>
<comment type="caution">
    <text evidence="2">The sequence shown here is derived from an EMBL/GenBank/DDBJ whole genome shotgun (WGS) entry which is preliminary data.</text>
</comment>
<keyword evidence="3" id="KW-1185">Reference proteome</keyword>
<feature type="region of interest" description="Disordered" evidence="1">
    <location>
        <begin position="55"/>
        <end position="117"/>
    </location>
</feature>
<feature type="compositionally biased region" description="Polar residues" evidence="1">
    <location>
        <begin position="83"/>
        <end position="94"/>
    </location>
</feature>
<sequence length="184" mass="18864">MKGKLGSSLSRASDESGRSLASLVRGSGVLRGSLKEVSTVSSGVWKSDELVTGGSCRPASLANWGSPKNGREPASREGAGSVLNETGPNLTDSSPALPPRITKWKYSNRDQKNADRQAKKQSRECWFLADPFSISSDGVLPMDSRHVAAGAAGCGCGGGGGGGGGDGWAGVFLVNIAVDAFYSS</sequence>
<feature type="region of interest" description="Disordered" evidence="1">
    <location>
        <begin position="1"/>
        <end position="25"/>
    </location>
</feature>
<dbReference type="EMBL" id="PGOL01003458">
    <property type="protein sequence ID" value="PKI41110.1"/>
    <property type="molecule type" value="Genomic_DNA"/>
</dbReference>
<evidence type="ECO:0000313" key="2">
    <source>
        <dbReference type="EMBL" id="PKI41110.1"/>
    </source>
</evidence>
<protein>
    <submittedName>
        <fullName evidence="2">Uncharacterized protein</fullName>
    </submittedName>
</protein>
<accession>A0A2I0IBS3</accession>
<proteinExistence type="predicted"/>